<dbReference type="EMBL" id="VSKN01000026">
    <property type="protein sequence ID" value="TYC09179.1"/>
    <property type="molecule type" value="Genomic_DNA"/>
</dbReference>
<keyword evidence="2" id="KW-1185">Reference proteome</keyword>
<name>A0ABY3M7K7_9FLAO</name>
<dbReference type="Proteomes" id="UP000323621">
    <property type="component" value="Unassembled WGS sequence"/>
</dbReference>
<sequence length="134" mass="15309">MNTDENITFQFNQSLGQLFYAVASADNTVRDEEVIGTEKLIKNYWPPKESSITNSKNTIVNTFTNLCKDKERSAEDCYNSFIDFKKQNEFIFTDHIRMLILKTAREIAVSFSGINKSELILLGTLNIELKKGSL</sequence>
<reference evidence="1 2" key="1">
    <citation type="submission" date="2019-08" db="EMBL/GenBank/DDBJ databases">
        <title>Genomes of Antarctic Bizionia species.</title>
        <authorList>
            <person name="Bowman J.P."/>
        </authorList>
    </citation>
    <scope>NUCLEOTIDE SEQUENCE [LARGE SCALE GENOMIC DNA]</scope>
    <source>
        <strain evidence="1 2">IC164</strain>
    </source>
</reference>
<proteinExistence type="predicted"/>
<accession>A0ABY3M7K7</accession>
<protein>
    <submittedName>
        <fullName evidence="1">Uncharacterized protein</fullName>
    </submittedName>
</protein>
<evidence type="ECO:0000313" key="2">
    <source>
        <dbReference type="Proteomes" id="UP000323621"/>
    </source>
</evidence>
<dbReference type="RefSeq" id="WP_148381514.1">
    <property type="nucleotide sequence ID" value="NZ_VSKN01000026.1"/>
</dbReference>
<comment type="caution">
    <text evidence="1">The sequence shown here is derived from an EMBL/GenBank/DDBJ whole genome shotgun (WGS) entry which is preliminary data.</text>
</comment>
<organism evidence="1 2">
    <name type="scientific">Bizionia gelidisalsuginis</name>
    <dbReference type="NCBI Taxonomy" id="291188"/>
    <lineage>
        <taxon>Bacteria</taxon>
        <taxon>Pseudomonadati</taxon>
        <taxon>Bacteroidota</taxon>
        <taxon>Flavobacteriia</taxon>
        <taxon>Flavobacteriales</taxon>
        <taxon>Flavobacteriaceae</taxon>
        <taxon>Bizionia</taxon>
    </lineage>
</organism>
<evidence type="ECO:0000313" key="1">
    <source>
        <dbReference type="EMBL" id="TYC09179.1"/>
    </source>
</evidence>
<gene>
    <name evidence="1" type="ORF">ES677_13530</name>
</gene>